<accession>A0AAX4NIF5</accession>
<reference evidence="2 3" key="1">
    <citation type="submission" date="2023-09" db="EMBL/GenBank/DDBJ databases">
        <authorList>
            <person name="Golyshina O.V."/>
            <person name="Lunev E.A."/>
            <person name="Bargiela R."/>
            <person name="Gaines M.C."/>
            <person name="Daum B."/>
            <person name="Bale N.J."/>
            <person name="Koenen M."/>
            <person name="Sinninghe Damst J.S."/>
            <person name="Yakimov M."/>
            <person name="Golyshin P.N."/>
        </authorList>
    </citation>
    <scope>NUCLEOTIDE SEQUENCE [LARGE SCALE GENOMIC DNA]</scope>
    <source>
        <strain evidence="2 3">M1</strain>
    </source>
</reference>
<name>A0AAX4NIF5_9ARCH</name>
<feature type="transmembrane region" description="Helical" evidence="1">
    <location>
        <begin position="23"/>
        <end position="43"/>
    </location>
</feature>
<keyword evidence="1" id="KW-0812">Transmembrane</keyword>
<evidence type="ECO:0000313" key="3">
    <source>
        <dbReference type="Proteomes" id="UP001451606"/>
    </source>
</evidence>
<evidence type="ECO:0000313" key="2">
    <source>
        <dbReference type="EMBL" id="WYY00632.1"/>
    </source>
</evidence>
<organism evidence="2 3">
    <name type="scientific">Oxyplasma meridianum</name>
    <dbReference type="NCBI Taxonomy" id="3073602"/>
    <lineage>
        <taxon>Archaea</taxon>
        <taxon>Methanobacteriati</taxon>
        <taxon>Thermoplasmatota</taxon>
        <taxon>Thermoplasmata</taxon>
        <taxon>Thermoplasmatales</taxon>
        <taxon>Thermoplasmataceae</taxon>
        <taxon>Oxyplasma</taxon>
    </lineage>
</organism>
<keyword evidence="1" id="KW-1133">Transmembrane helix</keyword>
<sequence>MENYFFNDFIGGKVSLKTKGKPWYLYAIVAFVLLILILTIYAGTWPPFSVVESESMEHGSTWTPGVINTGDIVFVKKVQDPEKNVITYVVGRTENLPKSYGEYGDVILYHAPNGLTIIHRAIFYLQWKNGYPLVDGYVGQPWINITKNYILIDRVGYSSRNLVVYLSNIRDESGFITMGDYNLAHFGIFVPSLDAYRAADQDPLFFGFPPIKPSQVEGIAFGQIPWFGLIKLNIMRIFGEWPDYNEVPRFAYDYLVLSLAGIFTAVFFPYEKVIGRKRKK</sequence>
<gene>
    <name evidence="2" type="ORF">OXIME_001212</name>
</gene>
<dbReference type="CDD" id="cd06530">
    <property type="entry name" value="S26_SPase_I"/>
    <property type="match status" value="1"/>
</dbReference>
<dbReference type="GeneID" id="95967949"/>
<proteinExistence type="predicted"/>
<dbReference type="AlphaFoldDB" id="A0AAX4NIF5"/>
<dbReference type="Proteomes" id="UP001451606">
    <property type="component" value="Chromosome"/>
</dbReference>
<protein>
    <submittedName>
        <fullName evidence="2">S26 family signal peptidase</fullName>
    </submittedName>
</protein>
<dbReference type="GO" id="GO:0006465">
    <property type="term" value="P:signal peptide processing"/>
    <property type="evidence" value="ECO:0007669"/>
    <property type="project" value="InterPro"/>
</dbReference>
<keyword evidence="3" id="KW-1185">Reference proteome</keyword>
<dbReference type="EMBL" id="CP133772">
    <property type="protein sequence ID" value="WYY00632.1"/>
    <property type="molecule type" value="Genomic_DNA"/>
</dbReference>
<feature type="transmembrane region" description="Helical" evidence="1">
    <location>
        <begin position="251"/>
        <end position="270"/>
    </location>
</feature>
<dbReference type="GO" id="GO:0004252">
    <property type="term" value="F:serine-type endopeptidase activity"/>
    <property type="evidence" value="ECO:0007669"/>
    <property type="project" value="InterPro"/>
</dbReference>
<dbReference type="RefSeq" id="WP_393970966.1">
    <property type="nucleotide sequence ID" value="NZ_CP133772.1"/>
</dbReference>
<evidence type="ECO:0000256" key="1">
    <source>
        <dbReference type="SAM" id="Phobius"/>
    </source>
</evidence>
<dbReference type="KEGG" id="omr:OXIME_001212"/>
<dbReference type="InterPro" id="IPR019533">
    <property type="entry name" value="Peptidase_S26"/>
</dbReference>
<keyword evidence="1" id="KW-0472">Membrane</keyword>